<dbReference type="OrthoDB" id="3818833at2"/>
<dbReference type="STRING" id="89093.SAMN04488558_101360"/>
<sequence length="257" mass="30006">MNLKLYLQFVKQSLQEFFIYKTTALITATVGLVFFSIEIIAGIIYFEEIDLLLGWSKTDYFLLVTSANLINYIYQFIFISAHEHLSEAIIEGELDYSLVRPINSFYYYIFFRIDVGSIINLIVVSIFDLYLISKYPINLLHLLMYVLSIIIGVFTLFLLNQIAVSFSFWFERVESVQGIPEELFDFSTRPMSIYPSSIRFLLSWIIPLLLVVNTPVLIIQGEVNYLYFIFIGVFDIVLFKLVKIMWEKGLQHYCSAN</sequence>
<keyword evidence="1" id="KW-0812">Transmembrane</keyword>
<name>A0A1H8ZWF6_9LACT</name>
<feature type="transmembrane region" description="Helical" evidence="1">
    <location>
        <begin position="139"/>
        <end position="159"/>
    </location>
</feature>
<organism evidence="2 3">
    <name type="scientific">Ignavigranum ruoffiae</name>
    <dbReference type="NCBI Taxonomy" id="89093"/>
    <lineage>
        <taxon>Bacteria</taxon>
        <taxon>Bacillati</taxon>
        <taxon>Bacillota</taxon>
        <taxon>Bacilli</taxon>
        <taxon>Lactobacillales</taxon>
        <taxon>Aerococcaceae</taxon>
        <taxon>Ignavigranum</taxon>
    </lineage>
</organism>
<dbReference type="EMBL" id="FOEN01000001">
    <property type="protein sequence ID" value="SEP68816.1"/>
    <property type="molecule type" value="Genomic_DNA"/>
</dbReference>
<gene>
    <name evidence="2" type="ORF">SAMN04488558_101360</name>
</gene>
<dbReference type="InterPro" id="IPR010390">
    <property type="entry name" value="ABC-2_transporter-like"/>
</dbReference>
<feature type="transmembrane region" description="Helical" evidence="1">
    <location>
        <begin position="60"/>
        <end position="79"/>
    </location>
</feature>
<reference evidence="2 3" key="1">
    <citation type="submission" date="2016-10" db="EMBL/GenBank/DDBJ databases">
        <authorList>
            <person name="de Groot N.N."/>
        </authorList>
    </citation>
    <scope>NUCLEOTIDE SEQUENCE [LARGE SCALE GENOMIC DNA]</scope>
    <source>
        <strain evidence="2 3">DSM 15695</strain>
    </source>
</reference>
<feature type="transmembrane region" description="Helical" evidence="1">
    <location>
        <begin position="105"/>
        <end position="127"/>
    </location>
</feature>
<keyword evidence="1" id="KW-0472">Membrane</keyword>
<feature type="transmembrane region" description="Helical" evidence="1">
    <location>
        <begin position="198"/>
        <end position="219"/>
    </location>
</feature>
<protein>
    <submittedName>
        <fullName evidence="2">ABC-2 type transport system permease protein</fullName>
    </submittedName>
</protein>
<evidence type="ECO:0000256" key="1">
    <source>
        <dbReference type="SAM" id="Phobius"/>
    </source>
</evidence>
<proteinExistence type="predicted"/>
<dbReference type="RefSeq" id="WP_092570163.1">
    <property type="nucleotide sequence ID" value="NZ_CALUDV010000020.1"/>
</dbReference>
<evidence type="ECO:0000313" key="2">
    <source>
        <dbReference type="EMBL" id="SEP68816.1"/>
    </source>
</evidence>
<dbReference type="AlphaFoldDB" id="A0A1H8ZWF6"/>
<keyword evidence="1" id="KW-1133">Transmembrane helix</keyword>
<feature type="transmembrane region" description="Helical" evidence="1">
    <location>
        <begin position="20"/>
        <end position="45"/>
    </location>
</feature>
<dbReference type="Pfam" id="PF06182">
    <property type="entry name" value="ABC2_membrane_6"/>
    <property type="match status" value="1"/>
</dbReference>
<dbReference type="PANTHER" id="PTHR36833:SF2">
    <property type="entry name" value="SLR0610 PROTEIN"/>
    <property type="match status" value="1"/>
</dbReference>
<feature type="transmembrane region" description="Helical" evidence="1">
    <location>
        <begin position="225"/>
        <end position="242"/>
    </location>
</feature>
<dbReference type="Proteomes" id="UP000198833">
    <property type="component" value="Unassembled WGS sequence"/>
</dbReference>
<keyword evidence="3" id="KW-1185">Reference proteome</keyword>
<dbReference type="PANTHER" id="PTHR36833">
    <property type="entry name" value="SLR0610 PROTEIN-RELATED"/>
    <property type="match status" value="1"/>
</dbReference>
<accession>A0A1H8ZWF6</accession>
<evidence type="ECO:0000313" key="3">
    <source>
        <dbReference type="Proteomes" id="UP000198833"/>
    </source>
</evidence>